<dbReference type="InterPro" id="IPR010472">
    <property type="entry name" value="FH3_dom"/>
</dbReference>
<dbReference type="Gene3D" id="1.25.10.10">
    <property type="entry name" value="Leucine-rich Repeat Variant"/>
    <property type="match status" value="1"/>
</dbReference>
<evidence type="ECO:0000313" key="4">
    <source>
        <dbReference type="EMBL" id="KMU89278.1"/>
    </source>
</evidence>
<dbReference type="EMBL" id="DS017011">
    <property type="protein sequence ID" value="KMU89278.1"/>
    <property type="molecule type" value="Genomic_DNA"/>
</dbReference>
<dbReference type="PANTHER" id="PTHR47102:SF2">
    <property type="entry name" value="PROTEIN BNI1"/>
    <property type="match status" value="1"/>
</dbReference>
<dbReference type="AlphaFoldDB" id="A0A0J8UP34"/>
<dbReference type="FunFam" id="1.25.10.10:FF:000291">
    <property type="entry name" value="Cytokinesis protein sepA"/>
    <property type="match status" value="1"/>
</dbReference>
<dbReference type="SUPFAM" id="SSF48371">
    <property type="entry name" value="ARM repeat"/>
    <property type="match status" value="1"/>
</dbReference>
<evidence type="ECO:0000313" key="5">
    <source>
        <dbReference type="Proteomes" id="UP000054563"/>
    </source>
</evidence>
<dbReference type="GO" id="GO:0032153">
    <property type="term" value="C:cell division site"/>
    <property type="evidence" value="ECO:0007669"/>
    <property type="project" value="UniProtKB-ARBA"/>
</dbReference>
<dbReference type="OrthoDB" id="1104827at2759"/>
<organism evidence="4 5">
    <name type="scientific">Coccidioides immitis H538.4</name>
    <dbReference type="NCBI Taxonomy" id="396776"/>
    <lineage>
        <taxon>Eukaryota</taxon>
        <taxon>Fungi</taxon>
        <taxon>Dikarya</taxon>
        <taxon>Ascomycota</taxon>
        <taxon>Pezizomycotina</taxon>
        <taxon>Eurotiomycetes</taxon>
        <taxon>Eurotiomycetidae</taxon>
        <taxon>Onygenales</taxon>
        <taxon>Onygenaceae</taxon>
        <taxon>Coccidioides</taxon>
    </lineage>
</organism>
<dbReference type="PROSITE" id="PS51232">
    <property type="entry name" value="GBD_FH3"/>
    <property type="match status" value="1"/>
</dbReference>
<dbReference type="Pfam" id="PF06367">
    <property type="entry name" value="Drf_FH3"/>
    <property type="match status" value="1"/>
</dbReference>
<dbReference type="GO" id="GO:0051016">
    <property type="term" value="P:barbed-end actin filament capping"/>
    <property type="evidence" value="ECO:0007669"/>
    <property type="project" value="TreeGrafter"/>
</dbReference>
<protein>
    <submittedName>
        <fullName evidence="4">Cytokinesis protein sepA</fullName>
    </submittedName>
</protein>
<feature type="compositionally biased region" description="Polar residues" evidence="2">
    <location>
        <begin position="122"/>
        <end position="136"/>
    </location>
</feature>
<dbReference type="GO" id="GO:0043332">
    <property type="term" value="C:mating projection tip"/>
    <property type="evidence" value="ECO:0007669"/>
    <property type="project" value="TreeGrafter"/>
</dbReference>
<dbReference type="Pfam" id="PF06371">
    <property type="entry name" value="Drf_GBD"/>
    <property type="match status" value="1"/>
</dbReference>
<accession>A0A0J8UP34</accession>
<comment type="similarity">
    <text evidence="1">Belongs to the formin homology family. BNI1 subfamily.</text>
</comment>
<dbReference type="GO" id="GO:0051017">
    <property type="term" value="P:actin filament bundle assembly"/>
    <property type="evidence" value="ECO:0007669"/>
    <property type="project" value="TreeGrafter"/>
</dbReference>
<dbReference type="Proteomes" id="UP000054563">
    <property type="component" value="Unassembled WGS sequence"/>
</dbReference>
<dbReference type="InterPro" id="IPR016024">
    <property type="entry name" value="ARM-type_fold"/>
</dbReference>
<proteinExistence type="inferred from homology"/>
<reference evidence="5" key="1">
    <citation type="journal article" date="2010" name="Genome Res.">
        <title>Population genomic sequencing of Coccidioides fungi reveals recent hybridization and transposon control.</title>
        <authorList>
            <person name="Neafsey D.E."/>
            <person name="Barker B.M."/>
            <person name="Sharpton T.J."/>
            <person name="Stajich J.E."/>
            <person name="Park D.J."/>
            <person name="Whiston E."/>
            <person name="Hung C.-Y."/>
            <person name="McMahan C."/>
            <person name="White J."/>
            <person name="Sykes S."/>
            <person name="Heiman D."/>
            <person name="Young S."/>
            <person name="Zeng Q."/>
            <person name="Abouelleil A."/>
            <person name="Aftuck L."/>
            <person name="Bessette D."/>
            <person name="Brown A."/>
            <person name="FitzGerald M."/>
            <person name="Lui A."/>
            <person name="Macdonald J.P."/>
            <person name="Priest M."/>
            <person name="Orbach M.J."/>
            <person name="Galgiani J.N."/>
            <person name="Kirkland T.N."/>
            <person name="Cole G.T."/>
            <person name="Birren B.W."/>
            <person name="Henn M.R."/>
            <person name="Taylor J.W."/>
            <person name="Rounsley S.D."/>
        </authorList>
    </citation>
    <scope>NUCLEOTIDE SEQUENCE [LARGE SCALE GENOMIC DNA]</scope>
    <source>
        <strain evidence="5">H538.4</strain>
    </source>
</reference>
<gene>
    <name evidence="4" type="ORF">CIHG_06949</name>
</gene>
<dbReference type="InterPro" id="IPR014768">
    <property type="entry name" value="GBD/FH3_dom"/>
</dbReference>
<sequence>MPRPPTPSDKSKQSSASKSFFGRKLHKDRGADSRGEGTSDAFSVAGSAAGSRSSRYSKRDSLYALDLSSEVEPPSSGIITAIPYDSVPPNAKSPIPVDYLPKSEPPARKDPPKSPYEYPQYSPLNNAPMQTNSTYLSGPRPPPHSSMGYYDKLSKAYNYPYSTPDSSANSRTSLRPVECLSLRWQNLPEQAKRQMLAYPTPKNGRWYIQDRLTQWQGEQKRRQHARQTYGSLDGPRGLLDRADEEGSPEWYVKKVMDDTITAKELGSLSVSLRTQPISWVKSFVEAQGQIALTSVLLKINRRKASGPAPPTAQSGDKDLDREYDIAKCLKALMNNKYGADDALAHQQVIVALASSLISPRLTTRKMVSEILTFLCHWADGQGHLKVLQAMDYVKNLQGETGRFDAWMRVVEVSIDGRGKMGSLVGASEEFKSGGVGMENLLMEYALSTMFLINMLIDAPQDDLQLRCHIRAQFTACGIKRLLGKMEGFHPNHKCNC</sequence>
<feature type="compositionally biased region" description="Low complexity" evidence="2">
    <location>
        <begin position="39"/>
        <end position="54"/>
    </location>
</feature>
<feature type="region of interest" description="Disordered" evidence="2">
    <location>
        <begin position="1"/>
        <end position="145"/>
    </location>
</feature>
<dbReference type="SMART" id="SM01140">
    <property type="entry name" value="Drf_GBD"/>
    <property type="match status" value="1"/>
</dbReference>
<feature type="domain" description="GBD/FH3" evidence="3">
    <location>
        <begin position="138"/>
        <end position="496"/>
    </location>
</feature>
<feature type="region of interest" description="Disordered" evidence="2">
    <location>
        <begin position="219"/>
        <end position="244"/>
    </location>
</feature>
<feature type="compositionally biased region" description="Basic and acidic residues" evidence="2">
    <location>
        <begin position="28"/>
        <end position="37"/>
    </location>
</feature>
<dbReference type="PANTHER" id="PTHR47102">
    <property type="entry name" value="PROTEIN BNI1"/>
    <property type="match status" value="1"/>
</dbReference>
<dbReference type="GO" id="GO:0005938">
    <property type="term" value="C:cell cortex"/>
    <property type="evidence" value="ECO:0007669"/>
    <property type="project" value="UniProtKB-ARBA"/>
</dbReference>
<dbReference type="InterPro" id="IPR011989">
    <property type="entry name" value="ARM-like"/>
</dbReference>
<dbReference type="InterPro" id="IPR051661">
    <property type="entry name" value="Actin_filament_regulator"/>
</dbReference>
<dbReference type="GO" id="GO:1903475">
    <property type="term" value="P:mitotic actomyosin contractile ring assembly"/>
    <property type="evidence" value="ECO:0007669"/>
    <property type="project" value="TreeGrafter"/>
</dbReference>
<evidence type="ECO:0000259" key="3">
    <source>
        <dbReference type="PROSITE" id="PS51232"/>
    </source>
</evidence>
<dbReference type="VEuPathDB" id="FungiDB:CIHG_06949"/>
<name>A0A0J8UP34_COCIT</name>
<evidence type="ECO:0000256" key="1">
    <source>
        <dbReference type="ARBA" id="ARBA00037935"/>
    </source>
</evidence>
<dbReference type="GO" id="GO:0003779">
    <property type="term" value="F:actin binding"/>
    <property type="evidence" value="ECO:0007669"/>
    <property type="project" value="InterPro"/>
</dbReference>
<dbReference type="STRING" id="396776.A0A0J8UP34"/>
<dbReference type="InterPro" id="IPR010473">
    <property type="entry name" value="GTPase-bd"/>
</dbReference>
<evidence type="ECO:0000256" key="2">
    <source>
        <dbReference type="SAM" id="MobiDB-lite"/>
    </source>
</evidence>
<dbReference type="GO" id="GO:0031267">
    <property type="term" value="F:small GTPase binding"/>
    <property type="evidence" value="ECO:0007669"/>
    <property type="project" value="InterPro"/>
</dbReference>
<dbReference type="GO" id="GO:0015629">
    <property type="term" value="C:actin cytoskeleton"/>
    <property type="evidence" value="ECO:0007669"/>
    <property type="project" value="UniProtKB-ARBA"/>
</dbReference>